<dbReference type="AlphaFoldDB" id="A7TE43"/>
<dbReference type="InterPro" id="IPR011989">
    <property type="entry name" value="ARM-like"/>
</dbReference>
<dbReference type="InParanoid" id="A7TE43"/>
<dbReference type="PhylomeDB" id="A7TE43"/>
<dbReference type="SUPFAM" id="SSF48371">
    <property type="entry name" value="ARM repeat"/>
    <property type="match status" value="1"/>
</dbReference>
<dbReference type="Proteomes" id="UP000000267">
    <property type="component" value="Unassembled WGS sequence"/>
</dbReference>
<dbReference type="GO" id="GO:0042138">
    <property type="term" value="P:meiotic DNA double-strand break formation"/>
    <property type="evidence" value="ECO:0007669"/>
    <property type="project" value="EnsemblFungi"/>
</dbReference>
<dbReference type="Gene3D" id="1.25.10.10">
    <property type="entry name" value="Leucine-rich Repeat Variant"/>
    <property type="match status" value="1"/>
</dbReference>
<keyword evidence="3" id="KW-0498">Mitosis</keyword>
<gene>
    <name evidence="7" type="ORF">Kpol_1002p10</name>
</gene>
<dbReference type="GO" id="GO:0007130">
    <property type="term" value="P:synaptonemal complex assembly"/>
    <property type="evidence" value="ECO:0007669"/>
    <property type="project" value="EnsemblFungi"/>
</dbReference>
<name>A7TE43_VANPO</name>
<keyword evidence="8" id="KW-1185">Reference proteome</keyword>
<dbReference type="eggNOG" id="KOG1525">
    <property type="taxonomic scope" value="Eukaryota"/>
</dbReference>
<dbReference type="GO" id="GO:0006302">
    <property type="term" value="P:double-strand break repair"/>
    <property type="evidence" value="ECO:0007669"/>
    <property type="project" value="EnsemblFungi"/>
</dbReference>
<dbReference type="Pfam" id="PF20168">
    <property type="entry name" value="PDS5"/>
    <property type="match status" value="1"/>
</dbReference>
<dbReference type="GeneID" id="5547713"/>
<dbReference type="InterPro" id="IPR016024">
    <property type="entry name" value="ARM-type_fold"/>
</dbReference>
<dbReference type="CDD" id="cd19953">
    <property type="entry name" value="PDS5"/>
    <property type="match status" value="1"/>
</dbReference>
<evidence type="ECO:0000256" key="2">
    <source>
        <dbReference type="ARBA" id="ARBA00022618"/>
    </source>
</evidence>
<sequence>MVQKAKLRFKKPILSSSENPISLDELLSRLSNLHEELSTSDQEQTDLDSLSGYCADLVNRKLLRHKDSGVRAFTACCLSDILRLYAPDAPYTDTQLTDIFKLFLFEFEELGDSENSYYLQQTYLITRLLEYRSIVLLADLPSANQLLQDLFTIFYSDSRTYNSKLYKVIGGILGEVISEFDIVPISVLKIIFNRFLTHDIKNIPKGLGVASNSAYEINLILCDTYISRMSRHFTRYYSEVLYELSNDENSHHESPREISRSLEKLHRLTIRLWETIPDIVSPVMGFIYHELCSEKDLLRLKATQFVGSILASDSQINFATTYKDVFNAWVTKIADINADVRVQWVETIPDILASRDDISEEISKGLSKTLIDTDNQVRKASVLVFDTVPVQILWNNIKNLSVYNSLLHLTREKNKDVRELCISTVTKFYSKSLKNVTRSTENKDTWDVIDKIPSSLFNLYYINDLHINEQVDKVVFESLLSLDIDDKKRVERLLEVISKFDKKAFSSFFAFNKRQVQMSIALSKYVEFCEIINDNGSTIDSNLLVDANAKLPKLIEWLATGLSDPVKGIAALEAIKELNDRRIYYLIKTCISSDVTFQSWKNSFKELSNKLNDSSLLRKHNIKAVSTIVPKEIARQFIILIYRSSPLIYNVSNITQFLNTADGEYLELKRKLLDNISEINPSLLKGQVKMLVDFVKKHNTLDEDDASLPFSEVLKTLYKIGKSMPNEIMFSESFFVDKLEDYAINGTTLVSKYATKLISLMPNSADVLTTIRAMIMPLDIKKAERFTSNIVVLSEIFKYCPRVLDEDSTEIVSYLIKEVLLSNEVVGDEDIETDWVDDKLLYTSRYNALSAKLASLKLFTNKLKSIAHEADKDDITNAFIKKTMKLFFYLIASGGELISENNKEFYPTPSNYQTRLRCCAGLQLLKLARIPELNEFIKPSDIIKLINIVEDESLPVRRTFLNQLKDFISNELISIKFLPLIFFTAYEPDQDVKTVTKTWINFTFGKEAFKKGTYFERALPRLIHAISHHPDIVEAFENQDDSFLSAMTTAIDYLMFYFDSIATQENFSLLYYLSERIKNYEDKVISEDTDEIEISRKENSKRMYIIGELSQMILIQFKEKKAWQHSAYPGKLNLPGDLFQPFATIKEAQASFKTYISEKSSEKLQANIKTKVGRLVYSSQTQRQRAQKRMLASEYQSGSKKKATRRSDRKSRHKGFTDDENSDDDDDSEIDDDEVYKPSGGRSSSNTGMRKNLRERKKIDYKDDDDNDDDAVEYDSLI</sequence>
<feature type="compositionally biased region" description="Acidic residues" evidence="6">
    <location>
        <begin position="1262"/>
        <end position="1278"/>
    </location>
</feature>
<dbReference type="GO" id="GO:0005198">
    <property type="term" value="F:structural molecule activity"/>
    <property type="evidence" value="ECO:0007669"/>
    <property type="project" value="EnsemblFungi"/>
</dbReference>
<dbReference type="GO" id="GO:0140588">
    <property type="term" value="P:chromatin looping"/>
    <property type="evidence" value="ECO:0007669"/>
    <property type="project" value="EnsemblFungi"/>
</dbReference>
<dbReference type="GO" id="GO:0005829">
    <property type="term" value="C:cytosol"/>
    <property type="evidence" value="ECO:0007669"/>
    <property type="project" value="EnsemblFungi"/>
</dbReference>
<dbReference type="GO" id="GO:0007064">
    <property type="term" value="P:mitotic sister chromatid cohesion"/>
    <property type="evidence" value="ECO:0007669"/>
    <property type="project" value="EnsemblFungi"/>
</dbReference>
<evidence type="ECO:0000313" key="7">
    <source>
        <dbReference type="EMBL" id="EDO19365.1"/>
    </source>
</evidence>
<keyword evidence="4" id="KW-0539">Nucleus</keyword>
<evidence type="ECO:0000256" key="1">
    <source>
        <dbReference type="ARBA" id="ARBA00004123"/>
    </source>
</evidence>
<dbReference type="KEGG" id="vpo:Kpol_1002p10"/>
<keyword evidence="5" id="KW-0131">Cell cycle</keyword>
<dbReference type="PANTHER" id="PTHR12663">
    <property type="entry name" value="ANDROGEN INDUCED INHIBITOR OF PROLIFERATION AS3 / PDS5-RELATED"/>
    <property type="match status" value="1"/>
</dbReference>
<evidence type="ECO:0000313" key="8">
    <source>
        <dbReference type="Proteomes" id="UP000000267"/>
    </source>
</evidence>
<organism evidence="8">
    <name type="scientific">Vanderwaltozyma polyspora (strain ATCC 22028 / DSM 70294 / BCRC 21397 / CBS 2163 / NBRC 10782 / NRRL Y-8283 / UCD 57-17)</name>
    <name type="common">Kluyveromyces polysporus</name>
    <dbReference type="NCBI Taxonomy" id="436907"/>
    <lineage>
        <taxon>Eukaryota</taxon>
        <taxon>Fungi</taxon>
        <taxon>Dikarya</taxon>
        <taxon>Ascomycota</taxon>
        <taxon>Saccharomycotina</taxon>
        <taxon>Saccharomycetes</taxon>
        <taxon>Saccharomycetales</taxon>
        <taxon>Saccharomycetaceae</taxon>
        <taxon>Vanderwaltozyma</taxon>
    </lineage>
</organism>
<evidence type="ECO:0000256" key="6">
    <source>
        <dbReference type="SAM" id="MobiDB-lite"/>
    </source>
</evidence>
<evidence type="ECO:0008006" key="9">
    <source>
        <dbReference type="Google" id="ProtNLM"/>
    </source>
</evidence>
<dbReference type="GO" id="GO:0000785">
    <property type="term" value="C:chromatin"/>
    <property type="evidence" value="ECO:0007669"/>
    <property type="project" value="TreeGrafter"/>
</dbReference>
<dbReference type="InterPro" id="IPR039776">
    <property type="entry name" value="Pds5"/>
</dbReference>
<reference evidence="7 8" key="1">
    <citation type="journal article" date="2007" name="Proc. Natl. Acad. Sci. U.S.A.">
        <title>Independent sorting-out of thousands of duplicated gene pairs in two yeast species descended from a whole-genome duplication.</title>
        <authorList>
            <person name="Scannell D.R."/>
            <person name="Frank A.C."/>
            <person name="Conant G.C."/>
            <person name="Byrne K.P."/>
            <person name="Woolfit M."/>
            <person name="Wolfe K.H."/>
        </authorList>
    </citation>
    <scope>NUCLEOTIDE SEQUENCE [LARGE SCALE GENOMIC DNA]</scope>
    <source>
        <strain evidence="8">ATCC 22028 / DSM 70294 / BCRC 21397 / CBS 2163 / NBRC 10782 / NRRL Y-8283 / UCD 57-17</strain>
    </source>
</reference>
<dbReference type="GO" id="GO:0035808">
    <property type="term" value="C:meiotic recombination initiation complex"/>
    <property type="evidence" value="ECO:0007669"/>
    <property type="project" value="EnsemblFungi"/>
</dbReference>
<dbReference type="OMA" id="YPPAYNM"/>
<feature type="region of interest" description="Disordered" evidence="6">
    <location>
        <begin position="1178"/>
        <end position="1278"/>
    </location>
</feature>
<accession>A7TE43</accession>
<protein>
    <recommendedName>
        <fullName evidence="9">Sister chromatid cohesion protein PDS5</fullName>
    </recommendedName>
</protein>
<evidence type="ECO:0000256" key="5">
    <source>
        <dbReference type="ARBA" id="ARBA00023306"/>
    </source>
</evidence>
<evidence type="ECO:0000256" key="4">
    <source>
        <dbReference type="ARBA" id="ARBA00023242"/>
    </source>
</evidence>
<feature type="compositionally biased region" description="Basic residues" evidence="6">
    <location>
        <begin position="1199"/>
        <end position="1214"/>
    </location>
</feature>
<keyword evidence="2" id="KW-0132">Cell division</keyword>
<dbReference type="HOGENOM" id="CLU_002562_1_0_1"/>
<dbReference type="OrthoDB" id="200660at2759"/>
<comment type="subcellular location">
    <subcellularLocation>
        <location evidence="1">Nucleus</location>
    </subcellularLocation>
</comment>
<feature type="compositionally biased region" description="Acidic residues" evidence="6">
    <location>
        <begin position="1218"/>
        <end position="1234"/>
    </location>
</feature>
<dbReference type="FunCoup" id="A7TE43">
    <property type="interactions" value="945"/>
</dbReference>
<dbReference type="RefSeq" id="XP_001647223.1">
    <property type="nucleotide sequence ID" value="XM_001647173.1"/>
</dbReference>
<dbReference type="PANTHER" id="PTHR12663:SF0">
    <property type="entry name" value="PRECOCIOUS DISSOCIATION OF SISTERS 5, ISOFORM A"/>
    <property type="match status" value="1"/>
</dbReference>
<proteinExistence type="predicted"/>
<dbReference type="STRING" id="436907.A7TE43"/>
<dbReference type="GO" id="GO:0051301">
    <property type="term" value="P:cell division"/>
    <property type="evidence" value="ECO:0007669"/>
    <property type="project" value="UniProtKB-KW"/>
</dbReference>
<dbReference type="GO" id="GO:0007076">
    <property type="term" value="P:mitotic chromosome condensation"/>
    <property type="evidence" value="ECO:0007669"/>
    <property type="project" value="EnsemblFungi"/>
</dbReference>
<dbReference type="EMBL" id="DS480379">
    <property type="protein sequence ID" value="EDO19365.1"/>
    <property type="molecule type" value="Genomic_DNA"/>
</dbReference>
<evidence type="ECO:0000256" key="3">
    <source>
        <dbReference type="ARBA" id="ARBA00022776"/>
    </source>
</evidence>